<gene>
    <name evidence="14" type="ORF">D7M11_19510</name>
</gene>
<dbReference type="PANTHER" id="PTHR47371">
    <property type="entry name" value="LIPOTEICHOIC ACID SYNTHASE"/>
    <property type="match status" value="1"/>
</dbReference>
<dbReference type="Gene3D" id="3.40.720.10">
    <property type="entry name" value="Alkaline Phosphatase, subunit A"/>
    <property type="match status" value="1"/>
</dbReference>
<dbReference type="PANTHER" id="PTHR47371:SF3">
    <property type="entry name" value="PHOSPHOGLYCEROL TRANSFERASE I"/>
    <property type="match status" value="1"/>
</dbReference>
<evidence type="ECO:0000259" key="13">
    <source>
        <dbReference type="Pfam" id="PF00884"/>
    </source>
</evidence>
<dbReference type="GO" id="GO:0046872">
    <property type="term" value="F:metal ion binding"/>
    <property type="evidence" value="ECO:0007669"/>
    <property type="project" value="UniProtKB-KW"/>
</dbReference>
<feature type="binding site" evidence="10">
    <location>
        <position position="419"/>
    </location>
    <ligand>
        <name>substrate</name>
    </ligand>
</feature>
<evidence type="ECO:0000256" key="5">
    <source>
        <dbReference type="ARBA" id="ARBA00022692"/>
    </source>
</evidence>
<dbReference type="PIRSF" id="PIRSF005091">
    <property type="entry name" value="Mmb_sulf_HI1246"/>
    <property type="match status" value="1"/>
</dbReference>
<dbReference type="EMBL" id="RBAH01000014">
    <property type="protein sequence ID" value="RKN80670.1"/>
    <property type="molecule type" value="Genomic_DNA"/>
</dbReference>
<evidence type="ECO:0000256" key="8">
    <source>
        <dbReference type="PIRNR" id="PIRNR005091"/>
    </source>
</evidence>
<dbReference type="InterPro" id="IPR000917">
    <property type="entry name" value="Sulfatase_N"/>
</dbReference>
<protein>
    <submittedName>
        <fullName evidence="14">LTA synthase family protein</fullName>
    </submittedName>
</protein>
<feature type="domain" description="Sulfatase N-terminal" evidence="13">
    <location>
        <begin position="253"/>
        <end position="545"/>
    </location>
</feature>
<evidence type="ECO:0000256" key="3">
    <source>
        <dbReference type="ARBA" id="ARBA00009983"/>
    </source>
</evidence>
<feature type="transmembrane region" description="Helical" evidence="12">
    <location>
        <begin position="67"/>
        <end position="87"/>
    </location>
</feature>
<name>A0A3B0C630_9BACL</name>
<feature type="transmembrane region" description="Helical" evidence="12">
    <location>
        <begin position="14"/>
        <end position="33"/>
    </location>
</feature>
<organism evidence="14 15">
    <name type="scientific">Paenibacillus ginsengarvi</name>
    <dbReference type="NCBI Taxonomy" id="400777"/>
    <lineage>
        <taxon>Bacteria</taxon>
        <taxon>Bacillati</taxon>
        <taxon>Bacillota</taxon>
        <taxon>Bacilli</taxon>
        <taxon>Bacillales</taxon>
        <taxon>Paenibacillaceae</taxon>
        <taxon>Paenibacillus</taxon>
    </lineage>
</organism>
<feature type="transmembrane region" description="Helical" evidence="12">
    <location>
        <begin position="39"/>
        <end position="60"/>
    </location>
</feature>
<proteinExistence type="inferred from homology"/>
<keyword evidence="6 12" id="KW-1133">Transmembrane helix</keyword>
<dbReference type="OrthoDB" id="5901192at2"/>
<feature type="transmembrane region" description="Helical" evidence="12">
    <location>
        <begin position="120"/>
        <end position="136"/>
    </location>
</feature>
<keyword evidence="10" id="KW-0464">Manganese</keyword>
<evidence type="ECO:0000313" key="14">
    <source>
        <dbReference type="EMBL" id="RKN80670.1"/>
    </source>
</evidence>
<evidence type="ECO:0000313" key="15">
    <source>
        <dbReference type="Proteomes" id="UP000282311"/>
    </source>
</evidence>
<dbReference type="InterPro" id="IPR017850">
    <property type="entry name" value="Alkaline_phosphatase_core_sf"/>
</dbReference>
<comment type="caution">
    <text evidence="14">The sequence shown here is derived from an EMBL/GenBank/DDBJ whole genome shotgun (WGS) entry which is preliminary data.</text>
</comment>
<dbReference type="InterPro" id="IPR050448">
    <property type="entry name" value="OpgB/LTA_synthase_biosynth"/>
</dbReference>
<keyword evidence="4 8" id="KW-1003">Cell membrane</keyword>
<evidence type="ECO:0000256" key="10">
    <source>
        <dbReference type="PIRSR" id="PIRSR005091-2"/>
    </source>
</evidence>
<feature type="binding site" evidence="11">
    <location>
        <position position="480"/>
    </location>
    <ligand>
        <name>Mn(2+)</name>
        <dbReference type="ChEBI" id="CHEBI:29035"/>
    </ligand>
</feature>
<comment type="pathway">
    <text evidence="2">Cell wall biogenesis; lipoteichoic acid biosynthesis.</text>
</comment>
<feature type="binding site" evidence="11">
    <location>
        <position position="261"/>
    </location>
    <ligand>
        <name>Mn(2+)</name>
        <dbReference type="ChEBI" id="CHEBI:29035"/>
    </ligand>
</feature>
<keyword evidence="15" id="KW-1185">Reference proteome</keyword>
<dbReference type="RefSeq" id="WP_120748925.1">
    <property type="nucleotide sequence ID" value="NZ_RBAH01000014.1"/>
</dbReference>
<evidence type="ECO:0000256" key="12">
    <source>
        <dbReference type="SAM" id="Phobius"/>
    </source>
</evidence>
<feature type="transmembrane region" description="Helical" evidence="12">
    <location>
        <begin position="148"/>
        <end position="170"/>
    </location>
</feature>
<dbReference type="AlphaFoldDB" id="A0A3B0C630"/>
<dbReference type="GO" id="GO:0005886">
    <property type="term" value="C:plasma membrane"/>
    <property type="evidence" value="ECO:0007669"/>
    <property type="project" value="UniProtKB-SubCell"/>
</dbReference>
<dbReference type="Gene3D" id="3.30.1120.170">
    <property type="match status" value="1"/>
</dbReference>
<evidence type="ECO:0000256" key="4">
    <source>
        <dbReference type="ARBA" id="ARBA00022475"/>
    </source>
</evidence>
<feature type="binding site" evidence="11">
    <location>
        <position position="303"/>
    </location>
    <ligand>
        <name>Mn(2+)</name>
        <dbReference type="ChEBI" id="CHEBI:29035"/>
    </ligand>
</feature>
<evidence type="ECO:0000256" key="11">
    <source>
        <dbReference type="PIRSR" id="PIRSR005091-3"/>
    </source>
</evidence>
<evidence type="ECO:0000256" key="7">
    <source>
        <dbReference type="ARBA" id="ARBA00023136"/>
    </source>
</evidence>
<feature type="active site" evidence="9">
    <location>
        <position position="303"/>
    </location>
</feature>
<evidence type="ECO:0000256" key="1">
    <source>
        <dbReference type="ARBA" id="ARBA00004651"/>
    </source>
</evidence>
<evidence type="ECO:0000256" key="9">
    <source>
        <dbReference type="PIRSR" id="PIRSR005091-1"/>
    </source>
</evidence>
<evidence type="ECO:0000256" key="6">
    <source>
        <dbReference type="ARBA" id="ARBA00022989"/>
    </source>
</evidence>
<dbReference type="Pfam" id="PF00884">
    <property type="entry name" value="Sulfatase"/>
    <property type="match status" value="1"/>
</dbReference>
<dbReference type="Proteomes" id="UP000282311">
    <property type="component" value="Unassembled WGS sequence"/>
</dbReference>
<comment type="similarity">
    <text evidence="3 8">Belongs to the LTA synthase family.</text>
</comment>
<accession>A0A3B0C630</accession>
<reference evidence="14 15" key="1">
    <citation type="journal article" date="2007" name="Int. J. Syst. Evol. Microbiol.">
        <title>Paenibacillus ginsengarvi sp. nov., isolated from soil from ginseng cultivation.</title>
        <authorList>
            <person name="Yoon M.H."/>
            <person name="Ten L.N."/>
            <person name="Im W.T."/>
        </authorList>
    </citation>
    <scope>NUCLEOTIDE SEQUENCE [LARGE SCALE GENOMIC DNA]</scope>
    <source>
        <strain evidence="14 15">KCTC 13059</strain>
    </source>
</reference>
<feature type="binding site" evidence="11">
    <location>
        <position position="481"/>
    </location>
    <ligand>
        <name>Mn(2+)</name>
        <dbReference type="ChEBI" id="CHEBI:29035"/>
    </ligand>
</feature>
<evidence type="ECO:0000256" key="2">
    <source>
        <dbReference type="ARBA" id="ARBA00004936"/>
    </source>
</evidence>
<dbReference type="InterPro" id="IPR012160">
    <property type="entry name" value="LtaS-like"/>
</dbReference>
<dbReference type="SUPFAM" id="SSF53649">
    <property type="entry name" value="Alkaline phosphatase-like"/>
    <property type="match status" value="1"/>
</dbReference>
<sequence length="638" mass="71576">MKSERVVPFLWKSMFVRISLLLWLKLIILRVFIYHKIVWSGAVLDLASVIAAAGAIELLLPRRAKRAAFWGLNILGSLILFAATLYYTHFGSIVTYTSLYGLKQVLQVSSSVKRAMHPETYIFFADLAVFALLWLVRRRRKLPAWSGISLGKASMSAVVLIAVTVSALSIRAEGKVRNELIRAEKLGFFNYQSSFVLEAWENSRETRFADTAQAADIIAKIQSKFPYNSTLAEGDEEAETAAPPKLFGSQQGKNVIVVQMESLQNFTIGYSVDGQPLTPVLNELAKESYYFKNVYQQIGQGNTSDAEFMFNTSLYPVGSIPMSTGYGNRSLPSLPKLLKQDGYATATFHVNDVTFWDRDKLYPALGFDRFFDKPSYTNDQFNAFGASDEQLYRTGIAQLTALSAGGSPFYAQFVSSSSHHPFVIPDDKKRIRLSDNRYAGTQAGEYLEAVSYADYALGTFINQLKATGLWDRSILVVYGDHSGLKPQYNEPEELSELLGIPYHEYVTRFNVPFIVHVPGQTEGETIDQVGGQLDMMPTVANLLGISFADRGYVHFGHDLMNIQRNVFGIRYYLPTGSFINDDILFIPGEGFEDGQAVRLDTHEPVTDLAPYKKDYYYTMALEKASDEYMKVLPKRDSE</sequence>
<keyword evidence="7 8" id="KW-0472">Membrane</keyword>
<keyword evidence="10" id="KW-0479">Metal-binding</keyword>
<comment type="subcellular location">
    <subcellularLocation>
        <location evidence="1">Cell membrane</location>
        <topology evidence="1">Multi-pass membrane protein</topology>
    </subcellularLocation>
</comment>
<keyword evidence="5 12" id="KW-0812">Transmembrane</keyword>
<dbReference type="CDD" id="cd16015">
    <property type="entry name" value="LTA_synthase"/>
    <property type="match status" value="1"/>
</dbReference>